<evidence type="ECO:0000256" key="1">
    <source>
        <dbReference type="SAM" id="MobiDB-lite"/>
    </source>
</evidence>
<feature type="region of interest" description="Disordered" evidence="1">
    <location>
        <begin position="43"/>
        <end position="81"/>
    </location>
</feature>
<feature type="region of interest" description="Disordered" evidence="1">
    <location>
        <begin position="421"/>
        <end position="470"/>
    </location>
</feature>
<proteinExistence type="predicted"/>
<organism evidence="2 3">
    <name type="scientific">Mytilus edulis</name>
    <name type="common">Blue mussel</name>
    <dbReference type="NCBI Taxonomy" id="6550"/>
    <lineage>
        <taxon>Eukaryota</taxon>
        <taxon>Metazoa</taxon>
        <taxon>Spiralia</taxon>
        <taxon>Lophotrochozoa</taxon>
        <taxon>Mollusca</taxon>
        <taxon>Bivalvia</taxon>
        <taxon>Autobranchia</taxon>
        <taxon>Pteriomorphia</taxon>
        <taxon>Mytilida</taxon>
        <taxon>Mytiloidea</taxon>
        <taxon>Mytilidae</taxon>
        <taxon>Mytilinae</taxon>
        <taxon>Mytilus</taxon>
    </lineage>
</organism>
<comment type="caution">
    <text evidence="2">The sequence shown here is derived from an EMBL/GenBank/DDBJ whole genome shotgun (WGS) entry which is preliminary data.</text>
</comment>
<feature type="region of interest" description="Disordered" evidence="1">
    <location>
        <begin position="198"/>
        <end position="245"/>
    </location>
</feature>
<keyword evidence="3" id="KW-1185">Reference proteome</keyword>
<evidence type="ECO:0000313" key="2">
    <source>
        <dbReference type="EMBL" id="CAG2257176.1"/>
    </source>
</evidence>
<dbReference type="Proteomes" id="UP000683360">
    <property type="component" value="Unassembled WGS sequence"/>
</dbReference>
<sequence length="743" mass="85491">MYQSKDQRKQEYSKCKRIITNDTKRFNMAGKCENKHSKADVIRTKTDKVTMKRHPECKKSESNRDKTNRDKRDLDKLKLSDKHSRKRSYRIISLADMCTKTILMKACSKPYTEILVNIQIDKTILLKDNYCQDAKTVNVRDSISSIDDYLLNRKTDTNVLCQKTKWTDKSKSSVSDISTPKSLTVDYKGKNLNECEKSTKLDSHSISNDKKSLRDTESFHKKSHKMHNTSGNSNVRSQESKSNCGRTLLKSQESNSNCGRTLLKSQESNSNCGRTLLKSQELNSNCGRTLLNFQESNSNCGRTILKSQESISNFGRNLLKSQEVFNESDRNIFAVLGAKALGEADKWAETTKFKTEPVDISYDNSTSLPTCSMSSENKSEKWTEKIKVKTESIDNSYGNLNSFTNPSIDKSNFELRIETTQEHCSVGSSSPIRQTAEKNENDVTSDYEGSSTGLPSEDEDIKEEALEPKKCSSLQTDIQPEFDEDLPMLISPQRKKMKLEEKTTCAQRKTSTDSFMKRHSYVFTSSRGRNMEGRLNCQFTQVPGGKLKTLCHIAHYKLQFVQGEKIVYFIPDIQDICSLNTDINSDHYEELYFQSCDNNGNEIDHVEKFKSSVLEVEQIMKSINCKVVFATITTMSFFSWNKRRYDMGKTSDLKSYDSYFEMQNKLNFSLHEINKVLIRVNIGNNVITPFLHTYVHRCSRGKIRYFYNMLVDGMHPDDRLSEKWINIMNKTIAKNERDWIEHL</sequence>
<evidence type="ECO:0000313" key="3">
    <source>
        <dbReference type="Proteomes" id="UP000683360"/>
    </source>
</evidence>
<feature type="compositionally biased region" description="Polar residues" evidence="1">
    <location>
        <begin position="442"/>
        <end position="454"/>
    </location>
</feature>
<reference evidence="2" key="1">
    <citation type="submission" date="2021-03" db="EMBL/GenBank/DDBJ databases">
        <authorList>
            <person name="Bekaert M."/>
        </authorList>
    </citation>
    <scope>NUCLEOTIDE SEQUENCE</scope>
</reference>
<dbReference type="EMBL" id="CAJPWZ010003321">
    <property type="protein sequence ID" value="CAG2257176.1"/>
    <property type="molecule type" value="Genomic_DNA"/>
</dbReference>
<dbReference type="AlphaFoldDB" id="A0A8S3VH99"/>
<protein>
    <submittedName>
        <fullName evidence="2">Uncharacterized protein</fullName>
    </submittedName>
</protein>
<gene>
    <name evidence="2" type="ORF">MEDL_68428</name>
</gene>
<feature type="compositionally biased region" description="Polar residues" evidence="1">
    <location>
        <begin position="422"/>
        <end position="433"/>
    </location>
</feature>
<feature type="compositionally biased region" description="Polar residues" evidence="1">
    <location>
        <begin position="228"/>
        <end position="245"/>
    </location>
</feature>
<feature type="compositionally biased region" description="Basic and acidic residues" evidence="1">
    <location>
        <begin position="198"/>
        <end position="220"/>
    </location>
</feature>
<accession>A0A8S3VH99</accession>
<name>A0A8S3VH99_MYTED</name>